<keyword evidence="7" id="KW-1003">Cell membrane</keyword>
<feature type="transmembrane region" description="Helical" evidence="7">
    <location>
        <begin position="12"/>
        <end position="32"/>
    </location>
</feature>
<comment type="similarity">
    <text evidence="7">Belongs to the TatC family.</text>
</comment>
<dbReference type="Pfam" id="PF00902">
    <property type="entry name" value="TatC"/>
    <property type="match status" value="1"/>
</dbReference>
<name>A0ABS5U1B6_9CELL</name>
<evidence type="ECO:0000256" key="1">
    <source>
        <dbReference type="ARBA" id="ARBA00004141"/>
    </source>
</evidence>
<keyword evidence="3 7" id="KW-0653">Protein transport</keyword>
<comment type="subcellular location">
    <subcellularLocation>
        <location evidence="7">Cell membrane</location>
        <topology evidence="7">Multi-pass membrane protein</topology>
    </subcellularLocation>
    <subcellularLocation>
        <location evidence="1">Membrane</location>
        <topology evidence="1">Multi-pass membrane protein</topology>
    </subcellularLocation>
</comment>
<evidence type="ECO:0000256" key="5">
    <source>
        <dbReference type="ARBA" id="ARBA00023010"/>
    </source>
</evidence>
<comment type="caution">
    <text evidence="9">The sequence shown here is derived from an EMBL/GenBank/DDBJ whole genome shotgun (WGS) entry which is preliminary data.</text>
</comment>
<comment type="function">
    <text evidence="7">Part of the twin-arginine translocation (Tat) system that transports large folded proteins containing a characteristic twin-arginine motif in their signal peptide across membranes. Together with TatB, TatC is part of a receptor directly interacting with Tat signal peptides.</text>
</comment>
<accession>A0ABS5U1B6</accession>
<keyword evidence="6 7" id="KW-0472">Membrane</keyword>
<evidence type="ECO:0000256" key="3">
    <source>
        <dbReference type="ARBA" id="ARBA00022927"/>
    </source>
</evidence>
<keyword evidence="7" id="KW-0813">Transport</keyword>
<evidence type="ECO:0000313" key="10">
    <source>
        <dbReference type="Proteomes" id="UP000722125"/>
    </source>
</evidence>
<dbReference type="HAMAP" id="MF_00902">
    <property type="entry name" value="TatC"/>
    <property type="match status" value="1"/>
</dbReference>
<evidence type="ECO:0000256" key="6">
    <source>
        <dbReference type="ARBA" id="ARBA00023136"/>
    </source>
</evidence>
<dbReference type="PANTHER" id="PTHR30371">
    <property type="entry name" value="SEC-INDEPENDENT PROTEIN TRANSLOCASE PROTEIN TATC"/>
    <property type="match status" value="1"/>
</dbReference>
<dbReference type="NCBIfam" id="TIGR00945">
    <property type="entry name" value="tatC"/>
    <property type="match status" value="1"/>
</dbReference>
<protein>
    <recommendedName>
        <fullName evidence="7">Sec-independent protein translocase protein TatC</fullName>
    </recommendedName>
</protein>
<evidence type="ECO:0000256" key="2">
    <source>
        <dbReference type="ARBA" id="ARBA00022692"/>
    </source>
</evidence>
<dbReference type="RefSeq" id="WP_214352127.1">
    <property type="nucleotide sequence ID" value="NZ_JAHBOH010000001.1"/>
</dbReference>
<organism evidence="9 10">
    <name type="scientific">Cellulomonas fulva</name>
    <dbReference type="NCBI Taxonomy" id="2835530"/>
    <lineage>
        <taxon>Bacteria</taxon>
        <taxon>Bacillati</taxon>
        <taxon>Actinomycetota</taxon>
        <taxon>Actinomycetes</taxon>
        <taxon>Micrococcales</taxon>
        <taxon>Cellulomonadaceae</taxon>
        <taxon>Cellulomonas</taxon>
    </lineage>
</organism>
<dbReference type="InterPro" id="IPR002033">
    <property type="entry name" value="TatC"/>
</dbReference>
<feature type="region of interest" description="Disordered" evidence="8">
    <location>
        <begin position="245"/>
        <end position="270"/>
    </location>
</feature>
<keyword evidence="2 7" id="KW-0812">Transmembrane</keyword>
<reference evidence="9 10" key="1">
    <citation type="submission" date="2021-05" db="EMBL/GenBank/DDBJ databases">
        <title>Description of Cellulomonas sp. DKR-3 sp. nov.</title>
        <authorList>
            <person name="Dahal R.H."/>
            <person name="Chaudhary D.K."/>
        </authorList>
    </citation>
    <scope>NUCLEOTIDE SEQUENCE [LARGE SCALE GENOMIC DNA]</scope>
    <source>
        <strain evidence="9 10">DKR-3</strain>
    </source>
</reference>
<dbReference type="Proteomes" id="UP000722125">
    <property type="component" value="Unassembled WGS sequence"/>
</dbReference>
<feature type="transmembrane region" description="Helical" evidence="7">
    <location>
        <begin position="153"/>
        <end position="176"/>
    </location>
</feature>
<sequence length="270" mass="29627">MPLRAHLLELRHRLFLAALGLVLGAVVGWFLYEPMFELLQQPLQDVANERGSVVAINFAGVATSFDMKIKVSLFLGVFLSSPWWLYQLWAFVTPGLTRSERRYAVGFLAAAVPLFLAGAALAFWALPNAVRLLTEFTPEGATNLIDAQTYLSFVMRLLLAFGLAFLLPVLMVALNFAGVGRAETWRRGWRWAIVIAFTFSAVMTPTPDALTMIVVAAPICALYFVALGVCELHDRRLDRRRAAAGLPRLDGTMPGPPPEPSPGAASEPRT</sequence>
<dbReference type="EMBL" id="JAHBOH010000001">
    <property type="protein sequence ID" value="MBT0995151.1"/>
    <property type="molecule type" value="Genomic_DNA"/>
</dbReference>
<keyword evidence="10" id="KW-1185">Reference proteome</keyword>
<feature type="transmembrane region" description="Helical" evidence="7">
    <location>
        <begin position="210"/>
        <end position="230"/>
    </location>
</feature>
<proteinExistence type="inferred from homology"/>
<evidence type="ECO:0000256" key="4">
    <source>
        <dbReference type="ARBA" id="ARBA00022989"/>
    </source>
</evidence>
<dbReference type="PRINTS" id="PR01840">
    <property type="entry name" value="TATCFAMILY"/>
</dbReference>
<keyword evidence="4 7" id="KW-1133">Transmembrane helix</keyword>
<gene>
    <name evidence="7 9" type="primary">tatC</name>
    <name evidence="9" type="ORF">KIN34_12750</name>
</gene>
<evidence type="ECO:0000313" key="9">
    <source>
        <dbReference type="EMBL" id="MBT0995151.1"/>
    </source>
</evidence>
<comment type="subunit">
    <text evidence="7">The Tat system comprises two distinct complexes: a TatABC complex, containing multiple copies of TatA, TatB and TatC subunits, and a separate TatA complex, containing only TatA subunits. Substrates initially bind to the TatABC complex, which probably triggers association of the separate TatA complex to form the active translocon.</text>
</comment>
<feature type="transmembrane region" description="Helical" evidence="7">
    <location>
        <begin position="104"/>
        <end position="126"/>
    </location>
</feature>
<dbReference type="PANTHER" id="PTHR30371:SF0">
    <property type="entry name" value="SEC-INDEPENDENT PROTEIN TRANSLOCASE PROTEIN TATC, CHLOROPLASTIC-RELATED"/>
    <property type="match status" value="1"/>
</dbReference>
<feature type="transmembrane region" description="Helical" evidence="7">
    <location>
        <begin position="188"/>
        <end position="204"/>
    </location>
</feature>
<keyword evidence="5 7" id="KW-0811">Translocation</keyword>
<evidence type="ECO:0000256" key="8">
    <source>
        <dbReference type="SAM" id="MobiDB-lite"/>
    </source>
</evidence>
<feature type="transmembrane region" description="Helical" evidence="7">
    <location>
        <begin position="71"/>
        <end position="92"/>
    </location>
</feature>
<evidence type="ECO:0000256" key="7">
    <source>
        <dbReference type="HAMAP-Rule" id="MF_00902"/>
    </source>
</evidence>